<dbReference type="Proteomes" id="UP000824540">
    <property type="component" value="Unassembled WGS sequence"/>
</dbReference>
<sequence>MCMTAIGVASAMRNNSKGRPDLLCFPYTPVKLVYDGIPRGDLQQRVIHLRVLGEGAFWENTLLGEAFIPLKTMTPGHRWVDWHQLGTECESLRIKSGRLPFAHKMSALKIGARQSSAKKAGLIAPDEEQKHMYTD</sequence>
<comment type="caution">
    <text evidence="1">The sequence shown here is derived from an EMBL/GenBank/DDBJ whole genome shotgun (WGS) entry which is preliminary data.</text>
</comment>
<accession>A0A8T2PL97</accession>
<dbReference type="InterPro" id="IPR035892">
    <property type="entry name" value="C2_domain_sf"/>
</dbReference>
<protein>
    <submittedName>
        <fullName evidence="1">Uncharacterized protein</fullName>
    </submittedName>
</protein>
<keyword evidence="2" id="KW-1185">Reference proteome</keyword>
<organism evidence="1 2">
    <name type="scientific">Albula glossodonta</name>
    <name type="common">roundjaw bonefish</name>
    <dbReference type="NCBI Taxonomy" id="121402"/>
    <lineage>
        <taxon>Eukaryota</taxon>
        <taxon>Metazoa</taxon>
        <taxon>Chordata</taxon>
        <taxon>Craniata</taxon>
        <taxon>Vertebrata</taxon>
        <taxon>Euteleostomi</taxon>
        <taxon>Actinopterygii</taxon>
        <taxon>Neopterygii</taxon>
        <taxon>Teleostei</taxon>
        <taxon>Albuliformes</taxon>
        <taxon>Albulidae</taxon>
        <taxon>Albula</taxon>
    </lineage>
</organism>
<dbReference type="AlphaFoldDB" id="A0A8T2PL97"/>
<reference evidence="1" key="1">
    <citation type="thesis" date="2021" institute="BYU ScholarsArchive" country="Provo, UT, USA">
        <title>Applications of and Algorithms for Genome Assembly and Genomic Analyses with an Emphasis on Marine Teleosts.</title>
        <authorList>
            <person name="Pickett B.D."/>
        </authorList>
    </citation>
    <scope>NUCLEOTIDE SEQUENCE</scope>
    <source>
        <strain evidence="1">HI-2016</strain>
    </source>
</reference>
<dbReference type="SUPFAM" id="SSF49562">
    <property type="entry name" value="C2 domain (Calcium/lipid-binding domain, CaLB)"/>
    <property type="match status" value="1"/>
</dbReference>
<proteinExistence type="predicted"/>
<evidence type="ECO:0000313" key="2">
    <source>
        <dbReference type="Proteomes" id="UP000824540"/>
    </source>
</evidence>
<evidence type="ECO:0000313" key="1">
    <source>
        <dbReference type="EMBL" id="KAG9352796.1"/>
    </source>
</evidence>
<dbReference type="EMBL" id="JAFBMS010000004">
    <property type="protein sequence ID" value="KAG9352796.1"/>
    <property type="molecule type" value="Genomic_DNA"/>
</dbReference>
<dbReference type="Gene3D" id="2.60.40.150">
    <property type="entry name" value="C2 domain"/>
    <property type="match status" value="1"/>
</dbReference>
<name>A0A8T2PL97_9TELE</name>
<dbReference type="OrthoDB" id="67688at2759"/>
<gene>
    <name evidence="1" type="ORF">JZ751_017372</name>
</gene>